<protein>
    <submittedName>
        <fullName evidence="2">Uncharacterized protein</fullName>
    </submittedName>
</protein>
<name>A0A0H2S4X4_9AGAM</name>
<feature type="compositionally biased region" description="Polar residues" evidence="1">
    <location>
        <begin position="61"/>
        <end position="74"/>
    </location>
</feature>
<feature type="region of interest" description="Disordered" evidence="1">
    <location>
        <begin position="55"/>
        <end position="74"/>
    </location>
</feature>
<keyword evidence="3" id="KW-1185">Reference proteome</keyword>
<gene>
    <name evidence="2" type="ORF">SCHPADRAFT_447811</name>
</gene>
<dbReference type="InParanoid" id="A0A0H2S4X4"/>
<dbReference type="Proteomes" id="UP000053477">
    <property type="component" value="Unassembled WGS sequence"/>
</dbReference>
<evidence type="ECO:0000313" key="2">
    <source>
        <dbReference type="EMBL" id="KLO11946.1"/>
    </source>
</evidence>
<evidence type="ECO:0000256" key="1">
    <source>
        <dbReference type="SAM" id="MobiDB-lite"/>
    </source>
</evidence>
<reference evidence="2 3" key="1">
    <citation type="submission" date="2015-04" db="EMBL/GenBank/DDBJ databases">
        <title>Complete genome sequence of Schizopora paradoxa KUC8140, a cosmopolitan wood degrader in East Asia.</title>
        <authorList>
            <consortium name="DOE Joint Genome Institute"/>
            <person name="Min B."/>
            <person name="Park H."/>
            <person name="Jang Y."/>
            <person name="Kim J.-J."/>
            <person name="Kim K.H."/>
            <person name="Pangilinan J."/>
            <person name="Lipzen A."/>
            <person name="Riley R."/>
            <person name="Grigoriev I.V."/>
            <person name="Spatafora J.W."/>
            <person name="Choi I.-G."/>
        </authorList>
    </citation>
    <scope>NUCLEOTIDE SEQUENCE [LARGE SCALE GENOMIC DNA]</scope>
    <source>
        <strain evidence="2 3">KUC8140</strain>
    </source>
</reference>
<organism evidence="2 3">
    <name type="scientific">Schizopora paradoxa</name>
    <dbReference type="NCBI Taxonomy" id="27342"/>
    <lineage>
        <taxon>Eukaryota</taxon>
        <taxon>Fungi</taxon>
        <taxon>Dikarya</taxon>
        <taxon>Basidiomycota</taxon>
        <taxon>Agaricomycotina</taxon>
        <taxon>Agaricomycetes</taxon>
        <taxon>Hymenochaetales</taxon>
        <taxon>Schizoporaceae</taxon>
        <taxon>Schizopora</taxon>
    </lineage>
</organism>
<proteinExistence type="predicted"/>
<evidence type="ECO:0000313" key="3">
    <source>
        <dbReference type="Proteomes" id="UP000053477"/>
    </source>
</evidence>
<sequence>MAALVSSAATPLSLYLSRLQHLPHRQHLLPLHFSCPVTRLPSPITSLIAPPSYRKTDDRVLSNQPQPRDVKISSSTSTARHWYLLFPHDK</sequence>
<dbReference type="EMBL" id="KQ085989">
    <property type="protein sequence ID" value="KLO11946.1"/>
    <property type="molecule type" value="Genomic_DNA"/>
</dbReference>
<dbReference type="AlphaFoldDB" id="A0A0H2S4X4"/>
<accession>A0A0H2S4X4</accession>